<organism evidence="4">
    <name type="scientific">Nymphaea colorata</name>
    <name type="common">pocket water lily</name>
    <dbReference type="NCBI Taxonomy" id="210225"/>
    <lineage>
        <taxon>Eukaryota</taxon>
        <taxon>Viridiplantae</taxon>
        <taxon>Streptophyta</taxon>
        <taxon>Embryophyta</taxon>
        <taxon>Tracheophyta</taxon>
        <taxon>Spermatophyta</taxon>
        <taxon>Magnoliopsida</taxon>
        <taxon>Nymphaeales</taxon>
        <taxon>Nymphaeaceae</taxon>
        <taxon>Nymphaea</taxon>
    </lineage>
</organism>
<dbReference type="OrthoDB" id="26525at2759"/>
<gene>
    <name evidence="4" type="ORF">NYM_LOCUS27010</name>
</gene>
<dbReference type="Gene3D" id="1.10.238.10">
    <property type="entry name" value="EF-hand"/>
    <property type="match status" value="2"/>
</dbReference>
<dbReference type="Gramene" id="NC9G0147110.1">
    <property type="protein sequence ID" value="NC9G0147110.1:cds"/>
    <property type="gene ID" value="NC9G0147110"/>
</dbReference>
<dbReference type="CDD" id="cd00051">
    <property type="entry name" value="EFh"/>
    <property type="match status" value="1"/>
</dbReference>
<protein>
    <recommendedName>
        <fullName evidence="3">EF-hand domain-containing protein</fullName>
    </recommendedName>
</protein>
<dbReference type="FunFam" id="1.10.238.10:FF:000003">
    <property type="entry name" value="Calmodulin A"/>
    <property type="match status" value="1"/>
</dbReference>
<dbReference type="InterPro" id="IPR011992">
    <property type="entry name" value="EF-hand-dom_pair"/>
</dbReference>
<keyword evidence="1" id="KW-0677">Repeat</keyword>
<name>A0A5K1GTA6_9MAGN</name>
<reference evidence="4" key="1">
    <citation type="submission" date="2019-09" db="EMBL/GenBank/DDBJ databases">
        <authorList>
            <person name="Zhang L."/>
        </authorList>
    </citation>
    <scope>NUCLEOTIDE SEQUENCE</scope>
</reference>
<feature type="domain" description="EF-hand" evidence="3">
    <location>
        <begin position="121"/>
        <end position="156"/>
    </location>
</feature>
<dbReference type="PANTHER" id="PTHR23050">
    <property type="entry name" value="CALCIUM BINDING PROTEIN"/>
    <property type="match status" value="1"/>
</dbReference>
<evidence type="ECO:0000313" key="4">
    <source>
        <dbReference type="EMBL" id="VVW78521.1"/>
    </source>
</evidence>
<dbReference type="SMART" id="SM00054">
    <property type="entry name" value="EFh"/>
    <property type="match status" value="4"/>
</dbReference>
<accession>A0A5K1GTA6</accession>
<sequence length="163" mass="17759">MTMEMKVEHLNQLREIFNRFDMDSDGSLTQLELAAFLRSLGLISNAAGGPLPGDQVRLLLGHMDANGNGLVEFHEMVEAIAPELSRQEELLRLFQAFDQDGNGYITAAELARSMAKLGHALTLRELTDMIREADSDGDGAISFPEFASVMAKSAADSKLGGKF</sequence>
<dbReference type="PROSITE" id="PS00018">
    <property type="entry name" value="EF_HAND_1"/>
    <property type="match status" value="3"/>
</dbReference>
<dbReference type="EMBL" id="LR721787">
    <property type="protein sequence ID" value="VVW78521.1"/>
    <property type="molecule type" value="Genomic_DNA"/>
</dbReference>
<evidence type="ECO:0000256" key="1">
    <source>
        <dbReference type="ARBA" id="ARBA00022737"/>
    </source>
</evidence>
<proteinExistence type="predicted"/>
<keyword evidence="2" id="KW-0106">Calcium</keyword>
<evidence type="ECO:0000256" key="2">
    <source>
        <dbReference type="ARBA" id="ARBA00022837"/>
    </source>
</evidence>
<dbReference type="SUPFAM" id="SSF47473">
    <property type="entry name" value="EF-hand"/>
    <property type="match status" value="1"/>
</dbReference>
<dbReference type="GO" id="GO:0005509">
    <property type="term" value="F:calcium ion binding"/>
    <property type="evidence" value="ECO:0007669"/>
    <property type="project" value="InterPro"/>
</dbReference>
<dbReference type="InterPro" id="IPR050145">
    <property type="entry name" value="Centrin_CML-like"/>
</dbReference>
<dbReference type="OMA" id="NEFAAVM"/>
<feature type="domain" description="EF-hand" evidence="3">
    <location>
        <begin position="8"/>
        <end position="43"/>
    </location>
</feature>
<dbReference type="Pfam" id="PF13499">
    <property type="entry name" value="EF-hand_7"/>
    <property type="match status" value="2"/>
</dbReference>
<feature type="domain" description="EF-hand" evidence="3">
    <location>
        <begin position="85"/>
        <end position="120"/>
    </location>
</feature>
<dbReference type="AlphaFoldDB" id="A0A5K1GTA6"/>
<dbReference type="InterPro" id="IPR018247">
    <property type="entry name" value="EF_Hand_1_Ca_BS"/>
</dbReference>
<dbReference type="PROSITE" id="PS50222">
    <property type="entry name" value="EF_HAND_2"/>
    <property type="match status" value="3"/>
</dbReference>
<dbReference type="InterPro" id="IPR002048">
    <property type="entry name" value="EF_hand_dom"/>
</dbReference>
<evidence type="ECO:0000259" key="3">
    <source>
        <dbReference type="PROSITE" id="PS50222"/>
    </source>
</evidence>